<dbReference type="PROSITE" id="PS01256">
    <property type="entry name" value="CULLIN_1"/>
    <property type="match status" value="1"/>
</dbReference>
<dbReference type="PANTHER" id="PTHR11932">
    <property type="entry name" value="CULLIN"/>
    <property type="match status" value="1"/>
</dbReference>
<keyword evidence="2" id="KW-1017">Isopeptide bond</keyword>
<dbReference type="FunCoup" id="A0A0G4EAQ7">
    <property type="interactions" value="302"/>
</dbReference>
<dbReference type="InterPro" id="IPR036317">
    <property type="entry name" value="Cullin_homology_sf"/>
</dbReference>
<dbReference type="Gene3D" id="1.20.1310.10">
    <property type="entry name" value="Cullin Repeats"/>
    <property type="match status" value="4"/>
</dbReference>
<dbReference type="SUPFAM" id="SSF75632">
    <property type="entry name" value="Cullin homology domain"/>
    <property type="match status" value="1"/>
</dbReference>
<dbReference type="InterPro" id="IPR036390">
    <property type="entry name" value="WH_DNA-bd_sf"/>
</dbReference>
<sequence length="760" mass="88002">MSIVPLESGWRTLNENGIRVLEEYLDTGKTREVAGGSSNSSAAAAGDARKCAIFTRAEYSEMYTTVYNMCTQRTPNNWSEQLYKRYGESISKYVKEKILPALKQREDVYLLQELLKRWENHKMYIKWMDRFFTYLDRYYVKLQSVEPLHQRGISIFYQLVFEEVKKDVRNAILACINRERTGDKIDQELIKGVIDMYIGLGNGSLDVYTREFEEQFLPASQEHFTRQSSGWISEDSFPEYLRKVEEALKSEEDRVNRYLHRSTNVKLKSVVIQALLAQPQMRLLEKETSLSFLLSNDKTEDMTRMHRLFSLVEDGLAPVAKQFCEYVKGRGTAVVDEKVEQLKNATKADVSDPSFIQSMLDLHDKHKSTVTECFGSDSIFQKALKEAFETFINQEVGKYSFAQLMSTFCDRILRKSGDKLSEEQVETSLNKIVELFSYLTDKDLFADIYRNQLAKRLLYETSASDDAERSMIAKLKLKCGAQFTSKLEGMITDLSLAAETQREFQDHCNQLNDKNAALGGIDFQVQVLTTGYWPSYQTHDVTLAPEMQKAMGVFHTFYAVKTQHRRLTWIHTLGSAVVSAHLQKRHDLITNSYQACILLLFKTHETLSFEMITKLLKIDESFAKKLVATLSFGKFKILVKADPDNSDQKSISAEDVFKPNDNFQCPHRKLKIPAPTFEETHNRERVEEVIFRLYKRCCPAIVRIMKARKTLGHQQLVTEVLQQLSFFRPNPKVVKQRIEHLIEREYLERGEQANQYRYLA</sequence>
<dbReference type="InterPro" id="IPR016159">
    <property type="entry name" value="Cullin_repeat-like_dom_sf"/>
</dbReference>
<accession>A0A0G4EAQ7</accession>
<dbReference type="PROSITE" id="PS50069">
    <property type="entry name" value="CULLIN_2"/>
    <property type="match status" value="1"/>
</dbReference>
<dbReference type="Pfam" id="PF00888">
    <property type="entry name" value="Cullin"/>
    <property type="match status" value="1"/>
</dbReference>
<dbReference type="VEuPathDB" id="CryptoDB:Vbra_6816"/>
<feature type="domain" description="Cullin family profile" evidence="6">
    <location>
        <begin position="400"/>
        <end position="631"/>
    </location>
</feature>
<evidence type="ECO:0000256" key="4">
    <source>
        <dbReference type="PROSITE-ProRule" id="PRU00330"/>
    </source>
</evidence>
<gene>
    <name evidence="7" type="ORF">Vbra_6816</name>
</gene>
<dbReference type="SUPFAM" id="SSF74788">
    <property type="entry name" value="Cullin repeat-like"/>
    <property type="match status" value="1"/>
</dbReference>
<dbReference type="InterPro" id="IPR036388">
    <property type="entry name" value="WH-like_DNA-bd_sf"/>
</dbReference>
<evidence type="ECO:0000256" key="5">
    <source>
        <dbReference type="RuleBase" id="RU003829"/>
    </source>
</evidence>
<dbReference type="Pfam" id="PF26557">
    <property type="entry name" value="Cullin_AB"/>
    <property type="match status" value="1"/>
</dbReference>
<dbReference type="STRING" id="1169540.A0A0G4EAQ7"/>
<dbReference type="InterPro" id="IPR045093">
    <property type="entry name" value="Cullin"/>
</dbReference>
<evidence type="ECO:0000256" key="1">
    <source>
        <dbReference type="ARBA" id="ARBA00006019"/>
    </source>
</evidence>
<evidence type="ECO:0000256" key="3">
    <source>
        <dbReference type="ARBA" id="ARBA00022843"/>
    </source>
</evidence>
<name>A0A0G4EAQ7_VITBC</name>
<evidence type="ECO:0000313" key="7">
    <source>
        <dbReference type="EMBL" id="CEL92358.1"/>
    </source>
</evidence>
<dbReference type="InterPro" id="IPR019559">
    <property type="entry name" value="Cullin_neddylation_domain"/>
</dbReference>
<dbReference type="SMART" id="SM00884">
    <property type="entry name" value="Cullin_Nedd8"/>
    <property type="match status" value="1"/>
</dbReference>
<dbReference type="EMBL" id="CDMY01000069">
    <property type="protein sequence ID" value="CEL92358.1"/>
    <property type="molecule type" value="Genomic_DNA"/>
</dbReference>
<dbReference type="GO" id="GO:0031461">
    <property type="term" value="C:cullin-RING ubiquitin ligase complex"/>
    <property type="evidence" value="ECO:0007669"/>
    <property type="project" value="InterPro"/>
</dbReference>
<dbReference type="OMA" id="IREWDRY"/>
<dbReference type="InterPro" id="IPR001373">
    <property type="entry name" value="Cullin_N"/>
</dbReference>
<dbReference type="FunFam" id="1.20.1310.10:FF:000001">
    <property type="entry name" value="Cullin 3"/>
    <property type="match status" value="1"/>
</dbReference>
<comment type="similarity">
    <text evidence="1 4 5">Belongs to the cullin family.</text>
</comment>
<protein>
    <recommendedName>
        <fullName evidence="6">Cullin family profile domain-containing protein</fullName>
    </recommendedName>
</protein>
<dbReference type="PhylomeDB" id="A0A0G4EAQ7"/>
<keyword evidence="3" id="KW-0832">Ubl conjugation</keyword>
<keyword evidence="8" id="KW-1185">Reference proteome</keyword>
<dbReference type="Gene3D" id="1.10.10.10">
    <property type="entry name" value="Winged helix-like DNA-binding domain superfamily/Winged helix DNA-binding domain"/>
    <property type="match status" value="1"/>
</dbReference>
<dbReference type="Pfam" id="PF10557">
    <property type="entry name" value="Cullin_Nedd8"/>
    <property type="match status" value="1"/>
</dbReference>
<evidence type="ECO:0000256" key="2">
    <source>
        <dbReference type="ARBA" id="ARBA00022499"/>
    </source>
</evidence>
<dbReference type="Gene3D" id="3.30.230.130">
    <property type="entry name" value="Cullin, Chain C, Domain 2"/>
    <property type="match status" value="1"/>
</dbReference>
<dbReference type="GO" id="GO:0006511">
    <property type="term" value="P:ubiquitin-dependent protein catabolic process"/>
    <property type="evidence" value="ECO:0007669"/>
    <property type="project" value="InterPro"/>
</dbReference>
<evidence type="ECO:0000259" key="6">
    <source>
        <dbReference type="PROSITE" id="PS50069"/>
    </source>
</evidence>
<dbReference type="InterPro" id="IPR016158">
    <property type="entry name" value="Cullin_homology"/>
</dbReference>
<dbReference type="AlphaFoldDB" id="A0A0G4EAQ7"/>
<proteinExistence type="inferred from homology"/>
<reference evidence="7 8" key="1">
    <citation type="submission" date="2014-11" db="EMBL/GenBank/DDBJ databases">
        <authorList>
            <person name="Zhu J."/>
            <person name="Qi W."/>
            <person name="Song R."/>
        </authorList>
    </citation>
    <scope>NUCLEOTIDE SEQUENCE [LARGE SCALE GENOMIC DNA]</scope>
</reference>
<dbReference type="OrthoDB" id="27073at2759"/>
<dbReference type="GO" id="GO:0031625">
    <property type="term" value="F:ubiquitin protein ligase binding"/>
    <property type="evidence" value="ECO:0007669"/>
    <property type="project" value="InterPro"/>
</dbReference>
<dbReference type="InterPro" id="IPR059120">
    <property type="entry name" value="Cullin-like_AB"/>
</dbReference>
<dbReference type="FunFam" id="1.20.1310.10:FF:000002">
    <property type="entry name" value="cullin-3 isoform X1"/>
    <property type="match status" value="1"/>
</dbReference>
<dbReference type="InParanoid" id="A0A0G4EAQ7"/>
<dbReference type="InterPro" id="IPR016157">
    <property type="entry name" value="Cullin_CS"/>
</dbReference>
<dbReference type="SUPFAM" id="SSF46785">
    <property type="entry name" value="Winged helix' DNA-binding domain"/>
    <property type="match status" value="1"/>
</dbReference>
<evidence type="ECO:0000313" key="8">
    <source>
        <dbReference type="Proteomes" id="UP000041254"/>
    </source>
</evidence>
<dbReference type="SMART" id="SM00182">
    <property type="entry name" value="CULLIN"/>
    <property type="match status" value="1"/>
</dbReference>
<organism evidence="7 8">
    <name type="scientific">Vitrella brassicaformis (strain CCMP3155)</name>
    <dbReference type="NCBI Taxonomy" id="1169540"/>
    <lineage>
        <taxon>Eukaryota</taxon>
        <taxon>Sar</taxon>
        <taxon>Alveolata</taxon>
        <taxon>Colpodellida</taxon>
        <taxon>Vitrellaceae</taxon>
        <taxon>Vitrella</taxon>
    </lineage>
</organism>
<dbReference type="Proteomes" id="UP000041254">
    <property type="component" value="Unassembled WGS sequence"/>
</dbReference>